<gene>
    <name evidence="2" type="ORF">OFY17_11900</name>
</gene>
<dbReference type="Pfam" id="PF01522">
    <property type="entry name" value="Polysacc_deac_1"/>
    <property type="match status" value="1"/>
</dbReference>
<evidence type="ECO:0000259" key="1">
    <source>
        <dbReference type="Pfam" id="PF01522"/>
    </source>
</evidence>
<dbReference type="Proteomes" id="UP001209713">
    <property type="component" value="Unassembled WGS sequence"/>
</dbReference>
<dbReference type="InterPro" id="IPR002509">
    <property type="entry name" value="NODB_dom"/>
</dbReference>
<reference evidence="2 3" key="1">
    <citation type="submission" date="2022-10" db="EMBL/GenBank/DDBJ databases">
        <title>Marinomonas transparenta sp. nov. and Marinomonas sargassi sp. nov., isolated from marine alga (Sargassum natans (L.) Gaillon).</title>
        <authorList>
            <person name="Wang Y."/>
        </authorList>
    </citation>
    <scope>NUCLEOTIDE SEQUENCE [LARGE SCALE GENOMIC DNA]</scope>
    <source>
        <strain evidence="2 3">C2222</strain>
    </source>
</reference>
<dbReference type="EMBL" id="JAOVZB010000005">
    <property type="protein sequence ID" value="MCV2403575.1"/>
    <property type="molecule type" value="Genomic_DNA"/>
</dbReference>
<sequence>MDDLYKWPEGKRCAVMLSVLYDDGLDAMAKAPDLAYRSKSRSVWEYGSQRGLERLLSTIEEYKVPSTWFVPGMVLSTQQSLIKEIAQANTEVAARGVNFENYFDLSLAEQISKLKQTQEIFEDTLDTQLKGFRLPSGLWPYGFDHTLTEFGFSWTSSLNGDDCPYTHLSGLVQIPVHIELEDRPYFQFNFTPAFPTGHSRIAGYEAVLDNWKREFDAYRQYGLCFVLQLRPEITGTAGRIFLVREMLSYMSQFDDVWFATGSDIASWHQQNNGVAAQDHPINVFEQYLSEGKDV</sequence>
<proteinExistence type="predicted"/>
<keyword evidence="3" id="KW-1185">Reference proteome</keyword>
<evidence type="ECO:0000313" key="3">
    <source>
        <dbReference type="Proteomes" id="UP001209713"/>
    </source>
</evidence>
<dbReference type="PANTHER" id="PTHR47561:SF1">
    <property type="entry name" value="POLYSACCHARIDE DEACETYLASE FAMILY PROTEIN (AFU_ORTHOLOGUE AFUA_6G05030)"/>
    <property type="match status" value="1"/>
</dbReference>
<evidence type="ECO:0000313" key="2">
    <source>
        <dbReference type="EMBL" id="MCV2403575.1"/>
    </source>
</evidence>
<dbReference type="SUPFAM" id="SSF88713">
    <property type="entry name" value="Glycoside hydrolase/deacetylase"/>
    <property type="match status" value="1"/>
</dbReference>
<dbReference type="PANTHER" id="PTHR47561">
    <property type="entry name" value="POLYSACCHARIDE DEACETYLASE FAMILY PROTEIN (AFU_ORTHOLOGUE AFUA_6G05030)"/>
    <property type="match status" value="1"/>
</dbReference>
<feature type="domain" description="NodB homology" evidence="1">
    <location>
        <begin position="45"/>
        <end position="145"/>
    </location>
</feature>
<protein>
    <submittedName>
        <fullName evidence="2">Polysaccharide deacetylase family protein</fullName>
    </submittedName>
</protein>
<organism evidence="2 3">
    <name type="scientific">Marinomonas sargassi</name>
    <dbReference type="NCBI Taxonomy" id="2984494"/>
    <lineage>
        <taxon>Bacteria</taxon>
        <taxon>Pseudomonadati</taxon>
        <taxon>Pseudomonadota</taxon>
        <taxon>Gammaproteobacteria</taxon>
        <taxon>Oceanospirillales</taxon>
        <taxon>Oceanospirillaceae</taxon>
        <taxon>Marinomonas</taxon>
    </lineage>
</organism>
<comment type="caution">
    <text evidence="2">The sequence shown here is derived from an EMBL/GenBank/DDBJ whole genome shotgun (WGS) entry which is preliminary data.</text>
</comment>
<dbReference type="RefSeq" id="WP_263530953.1">
    <property type="nucleotide sequence ID" value="NZ_JAOVZB010000005.1"/>
</dbReference>
<dbReference type="Gene3D" id="3.20.20.370">
    <property type="entry name" value="Glycoside hydrolase/deacetylase"/>
    <property type="match status" value="1"/>
</dbReference>
<name>A0ABT2YUJ7_9GAMM</name>
<accession>A0ABT2YUJ7</accession>
<dbReference type="InterPro" id="IPR011330">
    <property type="entry name" value="Glyco_hydro/deAcase_b/a-brl"/>
</dbReference>